<feature type="transmembrane region" description="Helical" evidence="3">
    <location>
        <begin position="73"/>
        <end position="103"/>
    </location>
</feature>
<proteinExistence type="predicted"/>
<protein>
    <submittedName>
        <fullName evidence="5">Methyl-accepting chemotaxis protein</fullName>
    </submittedName>
</protein>
<accession>A0ABW4SC99</accession>
<dbReference type="Pfam" id="PF00015">
    <property type="entry name" value="MCPsignal"/>
    <property type="match status" value="1"/>
</dbReference>
<evidence type="ECO:0000313" key="5">
    <source>
        <dbReference type="EMBL" id="MFD1926901.1"/>
    </source>
</evidence>
<organism evidence="5 6">
    <name type="scientific">Sporosarcina siberiensis</name>
    <dbReference type="NCBI Taxonomy" id="1365606"/>
    <lineage>
        <taxon>Bacteria</taxon>
        <taxon>Bacillati</taxon>
        <taxon>Bacillota</taxon>
        <taxon>Bacilli</taxon>
        <taxon>Bacillales</taxon>
        <taxon>Caryophanaceae</taxon>
        <taxon>Sporosarcina</taxon>
    </lineage>
</organism>
<evidence type="ECO:0000256" key="3">
    <source>
        <dbReference type="SAM" id="Phobius"/>
    </source>
</evidence>
<dbReference type="SMART" id="SM00283">
    <property type="entry name" value="MA"/>
    <property type="match status" value="1"/>
</dbReference>
<evidence type="ECO:0000256" key="1">
    <source>
        <dbReference type="ARBA" id="ARBA00023224"/>
    </source>
</evidence>
<keyword evidence="6" id="KW-1185">Reference proteome</keyword>
<evidence type="ECO:0000256" key="2">
    <source>
        <dbReference type="PROSITE-ProRule" id="PRU00284"/>
    </source>
</evidence>
<feature type="transmembrane region" description="Helical" evidence="3">
    <location>
        <begin position="115"/>
        <end position="134"/>
    </location>
</feature>
<dbReference type="Gene3D" id="1.10.287.950">
    <property type="entry name" value="Methyl-accepting chemotaxis protein"/>
    <property type="match status" value="1"/>
</dbReference>
<keyword evidence="3" id="KW-1133">Transmembrane helix</keyword>
<evidence type="ECO:0000313" key="6">
    <source>
        <dbReference type="Proteomes" id="UP001597218"/>
    </source>
</evidence>
<feature type="domain" description="Methyl-accepting transducer" evidence="4">
    <location>
        <begin position="210"/>
        <end position="460"/>
    </location>
</feature>
<dbReference type="PANTHER" id="PTHR32089:SF112">
    <property type="entry name" value="LYSOZYME-LIKE PROTEIN-RELATED"/>
    <property type="match status" value="1"/>
</dbReference>
<dbReference type="PANTHER" id="PTHR32089">
    <property type="entry name" value="METHYL-ACCEPTING CHEMOTAXIS PROTEIN MCPB"/>
    <property type="match status" value="1"/>
</dbReference>
<evidence type="ECO:0000259" key="4">
    <source>
        <dbReference type="PROSITE" id="PS50111"/>
    </source>
</evidence>
<feature type="transmembrane region" description="Helical" evidence="3">
    <location>
        <begin position="146"/>
        <end position="163"/>
    </location>
</feature>
<dbReference type="PROSITE" id="PS50111">
    <property type="entry name" value="CHEMOTAXIS_TRANSDUC_2"/>
    <property type="match status" value="1"/>
</dbReference>
<gene>
    <name evidence="5" type="ORF">ACFSFY_02270</name>
</gene>
<feature type="transmembrane region" description="Helical" evidence="3">
    <location>
        <begin position="17"/>
        <end position="36"/>
    </location>
</feature>
<feature type="transmembrane region" description="Helical" evidence="3">
    <location>
        <begin position="42"/>
        <end position="61"/>
    </location>
</feature>
<dbReference type="RefSeq" id="WP_381535551.1">
    <property type="nucleotide sequence ID" value="NZ_JBHUGI010000004.1"/>
</dbReference>
<reference evidence="6" key="1">
    <citation type="journal article" date="2019" name="Int. J. Syst. Evol. Microbiol.">
        <title>The Global Catalogue of Microorganisms (GCM) 10K type strain sequencing project: providing services to taxonomists for standard genome sequencing and annotation.</title>
        <authorList>
            <consortium name="The Broad Institute Genomics Platform"/>
            <consortium name="The Broad Institute Genome Sequencing Center for Infectious Disease"/>
            <person name="Wu L."/>
            <person name="Ma J."/>
        </authorList>
    </citation>
    <scope>NUCLEOTIDE SEQUENCE [LARGE SCALE GENOMIC DNA]</scope>
    <source>
        <strain evidence="6">CGMCC 4.7177</strain>
    </source>
</reference>
<sequence>MQSVATIRSKEYADKNLILLITLGGSSFIGLLFYIVTGQELIKTGSMAIPVIFTILTYFLSKKYRVFEEIFPWIALSLTAFATLFSAVVGEPSLATIGIAFFILGISSVHSSRSLMSYGTVLAVLVTFSFLIKFPHQEIIADSKGTLLLVLILLAVGLFIQISQTRKLEEKVGVFTAEQASLALQEEERHRLLNTGVNRVADDLTNISETAARHLVTQQELLGIMDGVSAGVEQEASQIAQIAQNAERTTKEIDGMHGETRFMNENTLQLRTESSEIVELMGNLRNGMGDVEEFLNGLNASFDELTVNIQKTNALAKSIETITGQTNLLALNASIEAARAGEHGKGFAVVANEIRKLAGMTADTLVEINTNLTDVNDTNNQSRLQLTDSTGKLSAQTAFTTVVEEKVVGMHSLLSELHSKISTFDGKMALITKDTNDIGLMTASFADLLSESSASLEEVNASIHTTVVDNERMVHTIDGTMRRTRSLSNVE</sequence>
<dbReference type="SUPFAM" id="SSF58104">
    <property type="entry name" value="Methyl-accepting chemotaxis protein (MCP) signaling domain"/>
    <property type="match status" value="1"/>
</dbReference>
<keyword evidence="3" id="KW-0472">Membrane</keyword>
<dbReference type="EMBL" id="JBHUGI010000004">
    <property type="protein sequence ID" value="MFD1926901.1"/>
    <property type="molecule type" value="Genomic_DNA"/>
</dbReference>
<comment type="caution">
    <text evidence="5">The sequence shown here is derived from an EMBL/GenBank/DDBJ whole genome shotgun (WGS) entry which is preliminary data.</text>
</comment>
<keyword evidence="1 2" id="KW-0807">Transducer</keyword>
<dbReference type="InterPro" id="IPR004089">
    <property type="entry name" value="MCPsignal_dom"/>
</dbReference>
<name>A0ABW4SC99_9BACL</name>
<keyword evidence="3" id="KW-0812">Transmembrane</keyword>
<dbReference type="Proteomes" id="UP001597218">
    <property type="component" value="Unassembled WGS sequence"/>
</dbReference>